<proteinExistence type="predicted"/>
<dbReference type="GO" id="GO:0005096">
    <property type="term" value="F:GTPase activator activity"/>
    <property type="evidence" value="ECO:0007669"/>
    <property type="project" value="UniProtKB-KW"/>
</dbReference>
<name>A0A5E8BVJ6_9ASCO</name>
<feature type="compositionally biased region" description="Low complexity" evidence="2">
    <location>
        <begin position="612"/>
        <end position="624"/>
    </location>
</feature>
<protein>
    <recommendedName>
        <fullName evidence="3">Rab-GAP TBC domain-containing protein</fullName>
    </recommendedName>
</protein>
<dbReference type="PANTHER" id="PTHR22957:SF337">
    <property type="entry name" value="TBC1 DOMAIN FAMILY MEMBER 5"/>
    <property type="match status" value="1"/>
</dbReference>
<dbReference type="SUPFAM" id="SSF47923">
    <property type="entry name" value="Ypt/Rab-GAP domain of gyp1p"/>
    <property type="match status" value="2"/>
</dbReference>
<feature type="region of interest" description="Disordered" evidence="2">
    <location>
        <begin position="840"/>
        <end position="873"/>
    </location>
</feature>
<dbReference type="PROSITE" id="PS50086">
    <property type="entry name" value="TBC_RABGAP"/>
    <property type="match status" value="1"/>
</dbReference>
<dbReference type="GeneID" id="43583045"/>
<feature type="compositionally biased region" description="Acidic residues" evidence="2">
    <location>
        <begin position="674"/>
        <end position="684"/>
    </location>
</feature>
<dbReference type="EMBL" id="CABVLU010000003">
    <property type="protein sequence ID" value="VVT54744.1"/>
    <property type="molecule type" value="Genomic_DNA"/>
</dbReference>
<dbReference type="OrthoDB" id="27140at2759"/>
<gene>
    <name evidence="4" type="ORF">SAPINGB_P004230</name>
</gene>
<feature type="domain" description="Rab-GAP TBC" evidence="3">
    <location>
        <begin position="33"/>
        <end position="292"/>
    </location>
</feature>
<dbReference type="RefSeq" id="XP_031854836.1">
    <property type="nucleotide sequence ID" value="XM_031998945.1"/>
</dbReference>
<evidence type="ECO:0000313" key="5">
    <source>
        <dbReference type="Proteomes" id="UP000398389"/>
    </source>
</evidence>
<feature type="compositionally biased region" description="Pro residues" evidence="2">
    <location>
        <begin position="661"/>
        <end position="673"/>
    </location>
</feature>
<dbReference type="Gene3D" id="1.10.8.270">
    <property type="entry name" value="putative rabgap domain of human tbc1 domain family member 14 like domains"/>
    <property type="match status" value="1"/>
</dbReference>
<dbReference type="Proteomes" id="UP000398389">
    <property type="component" value="Unassembled WGS sequence"/>
</dbReference>
<evidence type="ECO:0000313" key="4">
    <source>
        <dbReference type="EMBL" id="VVT54744.1"/>
    </source>
</evidence>
<dbReference type="AlphaFoldDB" id="A0A5E8BVJ6"/>
<keyword evidence="5" id="KW-1185">Reference proteome</keyword>
<dbReference type="SMART" id="SM00164">
    <property type="entry name" value="TBC"/>
    <property type="match status" value="1"/>
</dbReference>
<feature type="region of interest" description="Disordered" evidence="2">
    <location>
        <begin position="784"/>
        <end position="821"/>
    </location>
</feature>
<evidence type="ECO:0000256" key="1">
    <source>
        <dbReference type="ARBA" id="ARBA00022468"/>
    </source>
</evidence>
<organism evidence="4 5">
    <name type="scientific">Magnusiomyces paraingens</name>
    <dbReference type="NCBI Taxonomy" id="2606893"/>
    <lineage>
        <taxon>Eukaryota</taxon>
        <taxon>Fungi</taxon>
        <taxon>Dikarya</taxon>
        <taxon>Ascomycota</taxon>
        <taxon>Saccharomycotina</taxon>
        <taxon>Dipodascomycetes</taxon>
        <taxon>Dipodascales</taxon>
        <taxon>Dipodascaceae</taxon>
        <taxon>Magnusiomyces</taxon>
    </lineage>
</organism>
<evidence type="ECO:0000256" key="2">
    <source>
        <dbReference type="SAM" id="MobiDB-lite"/>
    </source>
</evidence>
<dbReference type="InterPro" id="IPR035969">
    <property type="entry name" value="Rab-GAP_TBC_sf"/>
</dbReference>
<dbReference type="PANTHER" id="PTHR22957">
    <property type="entry name" value="TBC1 DOMAIN FAMILY MEMBER GTPASE-ACTIVATING PROTEIN"/>
    <property type="match status" value="1"/>
</dbReference>
<feature type="region of interest" description="Disordered" evidence="2">
    <location>
        <begin position="86"/>
        <end position="121"/>
    </location>
</feature>
<feature type="compositionally biased region" description="Low complexity" evidence="2">
    <location>
        <begin position="727"/>
        <end position="739"/>
    </location>
</feature>
<dbReference type="Gene3D" id="1.10.472.80">
    <property type="entry name" value="Ypt/Rab-GAP domain of gyp1p, domain 3"/>
    <property type="match status" value="1"/>
</dbReference>
<feature type="compositionally biased region" description="Polar residues" evidence="2">
    <location>
        <begin position="840"/>
        <end position="852"/>
    </location>
</feature>
<feature type="region of interest" description="Disordered" evidence="2">
    <location>
        <begin position="612"/>
        <end position="747"/>
    </location>
</feature>
<reference evidence="4 5" key="1">
    <citation type="submission" date="2019-09" db="EMBL/GenBank/DDBJ databases">
        <authorList>
            <person name="Brejova B."/>
        </authorList>
    </citation>
    <scope>NUCLEOTIDE SEQUENCE [LARGE SCALE GENOMIC DNA]</scope>
</reference>
<sequence>MTVSNKFSWTRFRALYPDLSLLRSSLWSGKLLLDDSVPRSLLWKLCLLFNTYDQTKWSAILNKARDEYAVDIARFAPMGLLANTQSSTSSQSKSAQDISDPLSASWPSQNVSSENEDDEELRDIITKDVERTFPELQYFRNPEAHSALFNILYIYAKRHPDEGYRQGMHELAGPMLWVVHIDIQNNFDSATTTCSQSYLEADAYALFAALMAHARQWYLPATSATTTPAIVAKSAAIEGILLKITDPELCTALRENQIEPQIWGLRWVRLLFGREFGFQKTLYLWDALFAATDPTIPEPSNSPFTLKRDHDALMASIDDKKCIPLTVLVDLVATVLLLRISPQLLAPDLHTSDLLITVLNYPSSSVDIKTMYSFVANGLYLARYICPTDGLAPGHFARDAARAAADAGHHVTLQYNAHLLPAVAPQTGALGLPTGVAANIDSLVDKARRRAAQAARGPWDDMDRAMRGAFAQVKTQVRTQAERARSKGIQGNSAAAGLMGILGSVTGADSGSSTPTTPRSLSTTQVAAAVLSNALAVFDSTTPVSENERNTAIEYVRFARDFLNSATTSGASSFFGDEATASRRRERARAAQKYLVPIIGKPSETYDVEIRSISSSSPSTRSSIEVGRPESTTSSGPDPELENVDPQAVAETPSVKELEPPSTPATNPPPPPPPEEEEEEEENSSEAPLPTKEALEKSASQLLSPSTLSPPHLVPPITPPAGFAAQSSSSSSPSRSRSPVKSAQPTDSVPLLATNIVAVDAAPAPIRIRTRVRKKPVIAITNHTLNHHVTPTDEAHDSTSPSQAREKRASGAGCSTTGGQHARTTLAESEFAWMLGDASLSDTKGSTSSTTVAEKDDGFKTRSSRPGVNLFDI</sequence>
<dbReference type="InterPro" id="IPR000195">
    <property type="entry name" value="Rab-GAP-TBC_dom"/>
</dbReference>
<dbReference type="Pfam" id="PF00566">
    <property type="entry name" value="RabGAP-TBC"/>
    <property type="match status" value="1"/>
</dbReference>
<evidence type="ECO:0000259" key="3">
    <source>
        <dbReference type="PROSITE" id="PS50086"/>
    </source>
</evidence>
<accession>A0A5E8BVJ6</accession>
<keyword evidence="1" id="KW-0343">GTPase activation</keyword>
<feature type="compositionally biased region" description="Low complexity" evidence="2">
    <location>
        <begin position="698"/>
        <end position="711"/>
    </location>
</feature>